<evidence type="ECO:0000256" key="8">
    <source>
        <dbReference type="SAM" id="MobiDB-lite"/>
    </source>
</evidence>
<comment type="caution">
    <text evidence="11">The sequence shown here is derived from an EMBL/GenBank/DDBJ whole genome shotgun (WGS) entry which is preliminary data.</text>
</comment>
<keyword evidence="4" id="KW-0125">Carotenoid biosynthesis</keyword>
<keyword evidence="6 9" id="KW-0472">Membrane</keyword>
<keyword evidence="12" id="KW-1185">Reference proteome</keyword>
<reference evidence="11 12" key="1">
    <citation type="submission" date="2024-09" db="EMBL/GenBank/DDBJ databases">
        <authorList>
            <person name="Sun Q."/>
            <person name="Mori K."/>
        </authorList>
    </citation>
    <scope>NUCLEOTIDE SEQUENCE [LARGE SCALE GENOMIC DNA]</scope>
    <source>
        <strain evidence="11 12">TBRC 2205</strain>
    </source>
</reference>
<evidence type="ECO:0000313" key="12">
    <source>
        <dbReference type="Proteomes" id="UP001589894"/>
    </source>
</evidence>
<feature type="transmembrane region" description="Helical" evidence="9">
    <location>
        <begin position="36"/>
        <end position="60"/>
    </location>
</feature>
<evidence type="ECO:0000256" key="2">
    <source>
        <dbReference type="ARBA" id="ARBA00004829"/>
    </source>
</evidence>
<evidence type="ECO:0000256" key="6">
    <source>
        <dbReference type="ARBA" id="ARBA00023136"/>
    </source>
</evidence>
<feature type="transmembrane region" description="Helical" evidence="9">
    <location>
        <begin position="6"/>
        <end position="24"/>
    </location>
</feature>
<dbReference type="RefSeq" id="WP_377340780.1">
    <property type="nucleotide sequence ID" value="NZ_JBHLUE010000016.1"/>
</dbReference>
<evidence type="ECO:0000256" key="9">
    <source>
        <dbReference type="SAM" id="Phobius"/>
    </source>
</evidence>
<feature type="compositionally biased region" description="Pro residues" evidence="8">
    <location>
        <begin position="107"/>
        <end position="116"/>
    </location>
</feature>
<dbReference type="EMBL" id="JBHLUE010000016">
    <property type="protein sequence ID" value="MFC0566245.1"/>
    <property type="molecule type" value="Genomic_DNA"/>
</dbReference>
<dbReference type="InterPro" id="IPR017825">
    <property type="entry name" value="Lycopene_cyclase_dom"/>
</dbReference>
<evidence type="ECO:0000256" key="7">
    <source>
        <dbReference type="ARBA" id="ARBA00023235"/>
    </source>
</evidence>
<evidence type="ECO:0000259" key="10">
    <source>
        <dbReference type="Pfam" id="PF18916"/>
    </source>
</evidence>
<gene>
    <name evidence="11" type="ORF">ACFFHU_19160</name>
</gene>
<comment type="pathway">
    <text evidence="2">Carotenoid biosynthesis.</text>
</comment>
<feature type="domain" description="Lycopene cyclase" evidence="10">
    <location>
        <begin position="6"/>
        <end position="95"/>
    </location>
</feature>
<protein>
    <submittedName>
        <fullName evidence="11">Lycopene cyclase domain-containing protein</fullName>
    </submittedName>
</protein>
<evidence type="ECO:0000256" key="5">
    <source>
        <dbReference type="ARBA" id="ARBA00022989"/>
    </source>
</evidence>
<keyword evidence="7" id="KW-0413">Isomerase</keyword>
<accession>A0ABV6NZP1</accession>
<comment type="subcellular location">
    <subcellularLocation>
        <location evidence="1">Membrane</location>
        <topology evidence="1">Multi-pass membrane protein</topology>
    </subcellularLocation>
</comment>
<dbReference type="NCBIfam" id="TIGR03462">
    <property type="entry name" value="CarR_dom_SF"/>
    <property type="match status" value="1"/>
</dbReference>
<sequence>MGHFGYLAVLAGCAVCAFWLEPVLRVNVLRRWRRLLLTVLPVVLVFSLWDLGAIAAGHWTFDPGQITGVRLPGGLPLDEVLFFVVVPVCAILGFEAVRAARRWPAGDEPPAPPAGPARPGSPARPASTGSPGGPPSTGAAGGSASTGAAGGPARTGSPGAER</sequence>
<feature type="transmembrane region" description="Helical" evidence="9">
    <location>
        <begin position="80"/>
        <end position="97"/>
    </location>
</feature>
<feature type="compositionally biased region" description="Low complexity" evidence="8">
    <location>
        <begin position="136"/>
        <end position="162"/>
    </location>
</feature>
<dbReference type="Pfam" id="PF18916">
    <property type="entry name" value="Lycopene_cyc"/>
    <property type="match status" value="1"/>
</dbReference>
<keyword evidence="3 9" id="KW-0812">Transmembrane</keyword>
<evidence type="ECO:0000256" key="1">
    <source>
        <dbReference type="ARBA" id="ARBA00004141"/>
    </source>
</evidence>
<evidence type="ECO:0000256" key="3">
    <source>
        <dbReference type="ARBA" id="ARBA00022692"/>
    </source>
</evidence>
<feature type="compositionally biased region" description="Low complexity" evidence="8">
    <location>
        <begin position="117"/>
        <end position="129"/>
    </location>
</feature>
<keyword evidence="5 9" id="KW-1133">Transmembrane helix</keyword>
<evidence type="ECO:0000313" key="11">
    <source>
        <dbReference type="EMBL" id="MFC0566245.1"/>
    </source>
</evidence>
<organism evidence="11 12">
    <name type="scientific">Plantactinospora siamensis</name>
    <dbReference type="NCBI Taxonomy" id="555372"/>
    <lineage>
        <taxon>Bacteria</taxon>
        <taxon>Bacillati</taxon>
        <taxon>Actinomycetota</taxon>
        <taxon>Actinomycetes</taxon>
        <taxon>Micromonosporales</taxon>
        <taxon>Micromonosporaceae</taxon>
        <taxon>Plantactinospora</taxon>
    </lineage>
</organism>
<name>A0ABV6NZP1_9ACTN</name>
<evidence type="ECO:0000256" key="4">
    <source>
        <dbReference type="ARBA" id="ARBA00022746"/>
    </source>
</evidence>
<feature type="region of interest" description="Disordered" evidence="8">
    <location>
        <begin position="103"/>
        <end position="162"/>
    </location>
</feature>
<proteinExistence type="predicted"/>
<dbReference type="Proteomes" id="UP001589894">
    <property type="component" value="Unassembled WGS sequence"/>
</dbReference>